<name>A0ABX1H7P9_9ACTN</name>
<dbReference type="PANTHER" id="PTHR48100:SF51">
    <property type="entry name" value="PHOSPHOGLYCERATE MUTASE"/>
    <property type="match status" value="1"/>
</dbReference>
<comment type="caution">
    <text evidence="2">The sequence shown here is derived from an EMBL/GenBank/DDBJ whole genome shotgun (WGS) entry which is preliminary data.</text>
</comment>
<gene>
    <name evidence="2" type="ORF">HFV08_24675</name>
</gene>
<dbReference type="CDD" id="cd07067">
    <property type="entry name" value="HP_PGM_like"/>
    <property type="match status" value="1"/>
</dbReference>
<evidence type="ECO:0000256" key="1">
    <source>
        <dbReference type="SAM" id="MobiDB-lite"/>
    </source>
</evidence>
<reference evidence="2 3" key="1">
    <citation type="submission" date="2020-04" db="EMBL/GenBank/DDBJ databases">
        <title>Phylogenetic Diversity and Antibacterial Activity against Ralstonia solanacearum of Endophytic Actinomycete Isolated from Moss.</title>
        <authorList>
            <person name="Zhuang X."/>
        </authorList>
    </citation>
    <scope>NUCLEOTIDE SEQUENCE [LARGE SCALE GENOMIC DNA]</scope>
    <source>
        <strain evidence="2 3">LD120</strain>
    </source>
</reference>
<dbReference type="SUPFAM" id="SSF53254">
    <property type="entry name" value="Phosphoglycerate mutase-like"/>
    <property type="match status" value="1"/>
</dbReference>
<dbReference type="PANTHER" id="PTHR48100">
    <property type="entry name" value="BROAD-SPECIFICITY PHOSPHATASE YOR283W-RELATED"/>
    <property type="match status" value="1"/>
</dbReference>
<feature type="compositionally biased region" description="Low complexity" evidence="1">
    <location>
        <begin position="1"/>
        <end position="18"/>
    </location>
</feature>
<feature type="region of interest" description="Disordered" evidence="1">
    <location>
        <begin position="1"/>
        <end position="23"/>
    </location>
</feature>
<protein>
    <submittedName>
        <fullName evidence="2">Histidine phosphatase family protein</fullName>
    </submittedName>
</protein>
<dbReference type="SMART" id="SM00855">
    <property type="entry name" value="PGAM"/>
    <property type="match status" value="1"/>
</dbReference>
<keyword evidence="3" id="KW-1185">Reference proteome</keyword>
<evidence type="ECO:0000313" key="3">
    <source>
        <dbReference type="Proteomes" id="UP000772196"/>
    </source>
</evidence>
<sequence length="244" mass="27044">MSGRQQERTGGQRQGSGEAVSGERTVVHVMRHGEVHNPEGVLYGRLDGYHLSELGRRMADRVAEHLAPRDITYVVASPLERAQETAAPIAKGHDLELATDPRLIEAENVFQGKTFGVGDGALRRPANWKHLVNPFRPSWGEPYTEQAERMLAAVEAARDAARGHEAVCVSHQLPIWTLRSHLENRRLWHDPRKRECTLASLTRFTFEGDRLVSVGYSEPARDLVPAHLLAGAKPVKGESKAYGA</sequence>
<organism evidence="2 3">
    <name type="scientific">Streptomyces physcomitrii</name>
    <dbReference type="NCBI Taxonomy" id="2724184"/>
    <lineage>
        <taxon>Bacteria</taxon>
        <taxon>Bacillati</taxon>
        <taxon>Actinomycetota</taxon>
        <taxon>Actinomycetes</taxon>
        <taxon>Kitasatosporales</taxon>
        <taxon>Streptomycetaceae</taxon>
        <taxon>Streptomyces</taxon>
    </lineage>
</organism>
<dbReference type="InterPro" id="IPR050275">
    <property type="entry name" value="PGM_Phosphatase"/>
</dbReference>
<dbReference type="EMBL" id="JAAWWP010000018">
    <property type="protein sequence ID" value="NKI44383.1"/>
    <property type="molecule type" value="Genomic_DNA"/>
</dbReference>
<proteinExistence type="predicted"/>
<evidence type="ECO:0000313" key="2">
    <source>
        <dbReference type="EMBL" id="NKI44383.1"/>
    </source>
</evidence>
<dbReference type="Gene3D" id="3.40.50.1240">
    <property type="entry name" value="Phosphoglycerate mutase-like"/>
    <property type="match status" value="1"/>
</dbReference>
<dbReference type="Proteomes" id="UP000772196">
    <property type="component" value="Unassembled WGS sequence"/>
</dbReference>
<dbReference type="InterPro" id="IPR013078">
    <property type="entry name" value="His_Pase_superF_clade-1"/>
</dbReference>
<accession>A0ABX1H7P9</accession>
<dbReference type="Pfam" id="PF00300">
    <property type="entry name" value="His_Phos_1"/>
    <property type="match status" value="1"/>
</dbReference>
<dbReference type="InterPro" id="IPR029033">
    <property type="entry name" value="His_PPase_superfam"/>
</dbReference>